<evidence type="ECO:0000259" key="6">
    <source>
        <dbReference type="PROSITE" id="PS50966"/>
    </source>
</evidence>
<evidence type="ECO:0000256" key="3">
    <source>
        <dbReference type="ARBA" id="ARBA00022833"/>
    </source>
</evidence>
<evidence type="ECO:0000256" key="4">
    <source>
        <dbReference type="PROSITE-ProRule" id="PRU00325"/>
    </source>
</evidence>
<dbReference type="SMART" id="SM00575">
    <property type="entry name" value="ZnF_PMZ"/>
    <property type="match status" value="1"/>
</dbReference>
<evidence type="ECO:0000313" key="8">
    <source>
        <dbReference type="Proteomes" id="UP000824120"/>
    </source>
</evidence>
<evidence type="ECO:0000256" key="1">
    <source>
        <dbReference type="ARBA" id="ARBA00022723"/>
    </source>
</evidence>
<comment type="caution">
    <text evidence="7">The sequence shown here is derived from an EMBL/GenBank/DDBJ whole genome shotgun (WGS) entry which is preliminary data.</text>
</comment>
<dbReference type="Proteomes" id="UP000824120">
    <property type="component" value="Chromosome 6"/>
</dbReference>
<feature type="compositionally biased region" description="Polar residues" evidence="5">
    <location>
        <begin position="153"/>
        <end position="177"/>
    </location>
</feature>
<dbReference type="AlphaFoldDB" id="A0A9J5YIA2"/>
<keyword evidence="8" id="KW-1185">Reference proteome</keyword>
<dbReference type="PANTHER" id="PTHR31973">
    <property type="entry name" value="POLYPROTEIN, PUTATIVE-RELATED"/>
    <property type="match status" value="1"/>
</dbReference>
<reference evidence="7 8" key="1">
    <citation type="submission" date="2020-09" db="EMBL/GenBank/DDBJ databases">
        <title>De no assembly of potato wild relative species, Solanum commersonii.</title>
        <authorList>
            <person name="Cho K."/>
        </authorList>
    </citation>
    <scope>NUCLEOTIDE SEQUENCE [LARGE SCALE GENOMIC DNA]</scope>
    <source>
        <strain evidence="7">LZ3.2</strain>
        <tissue evidence="7">Leaf</tissue>
    </source>
</reference>
<keyword evidence="2 4" id="KW-0863">Zinc-finger</keyword>
<dbReference type="Pfam" id="PF04434">
    <property type="entry name" value="SWIM"/>
    <property type="match status" value="1"/>
</dbReference>
<dbReference type="InterPro" id="IPR007527">
    <property type="entry name" value="Znf_SWIM"/>
</dbReference>
<sequence length="177" mass="20198">MSLKILQENIEKSMQCNLTWNGERGFEIKHYEFTHIVDIVSRSCSCRSWQLRRIPCPHGVVALHYKELEPINYMPINNMKMWHMSNIPIVKPPNIKKMPRRPSKVRRKEANESRQIGKLSKSGVVMTCSKCGTQRHNKRGCPIRNQVGRCQSAEPSSQARGTGPSQSAEPSSQERAA</sequence>
<evidence type="ECO:0000256" key="2">
    <source>
        <dbReference type="ARBA" id="ARBA00022771"/>
    </source>
</evidence>
<feature type="region of interest" description="Disordered" evidence="5">
    <location>
        <begin position="93"/>
        <end position="117"/>
    </location>
</feature>
<accession>A0A9J5YIA2</accession>
<name>A0A9J5YIA2_SOLCO</name>
<feature type="domain" description="SWIM-type" evidence="6">
    <location>
        <begin position="33"/>
        <end position="67"/>
    </location>
</feature>
<keyword evidence="1" id="KW-0479">Metal-binding</keyword>
<evidence type="ECO:0000256" key="5">
    <source>
        <dbReference type="SAM" id="MobiDB-lite"/>
    </source>
</evidence>
<feature type="region of interest" description="Disordered" evidence="5">
    <location>
        <begin position="133"/>
        <end position="177"/>
    </location>
</feature>
<protein>
    <recommendedName>
        <fullName evidence="6">SWIM-type domain-containing protein</fullName>
    </recommendedName>
</protein>
<keyword evidence="3" id="KW-0862">Zinc</keyword>
<gene>
    <name evidence="7" type="ORF">H5410_031428</name>
</gene>
<dbReference type="OrthoDB" id="1304490at2759"/>
<dbReference type="PROSITE" id="PS50966">
    <property type="entry name" value="ZF_SWIM"/>
    <property type="match status" value="1"/>
</dbReference>
<evidence type="ECO:0000313" key="7">
    <source>
        <dbReference type="EMBL" id="KAG5600058.1"/>
    </source>
</evidence>
<dbReference type="GO" id="GO:0008270">
    <property type="term" value="F:zinc ion binding"/>
    <property type="evidence" value="ECO:0007669"/>
    <property type="project" value="UniProtKB-KW"/>
</dbReference>
<organism evidence="7 8">
    <name type="scientific">Solanum commersonii</name>
    <name type="common">Commerson's wild potato</name>
    <name type="synonym">Commerson's nightshade</name>
    <dbReference type="NCBI Taxonomy" id="4109"/>
    <lineage>
        <taxon>Eukaryota</taxon>
        <taxon>Viridiplantae</taxon>
        <taxon>Streptophyta</taxon>
        <taxon>Embryophyta</taxon>
        <taxon>Tracheophyta</taxon>
        <taxon>Spermatophyta</taxon>
        <taxon>Magnoliopsida</taxon>
        <taxon>eudicotyledons</taxon>
        <taxon>Gunneridae</taxon>
        <taxon>Pentapetalae</taxon>
        <taxon>asterids</taxon>
        <taxon>lamiids</taxon>
        <taxon>Solanales</taxon>
        <taxon>Solanaceae</taxon>
        <taxon>Solanoideae</taxon>
        <taxon>Solaneae</taxon>
        <taxon>Solanum</taxon>
    </lineage>
</organism>
<dbReference type="InterPro" id="IPR006564">
    <property type="entry name" value="Znf_PMZ"/>
</dbReference>
<proteinExistence type="predicted"/>
<dbReference type="EMBL" id="JACXVP010000006">
    <property type="protein sequence ID" value="KAG5600058.1"/>
    <property type="molecule type" value="Genomic_DNA"/>
</dbReference>
<dbReference type="PANTHER" id="PTHR31973:SF197">
    <property type="entry name" value="SWIM-TYPE DOMAIN-CONTAINING PROTEIN"/>
    <property type="match status" value="1"/>
</dbReference>
<feature type="compositionally biased region" description="Basic residues" evidence="5">
    <location>
        <begin position="97"/>
        <end position="107"/>
    </location>
</feature>